<feature type="domain" description="SH2" evidence="1">
    <location>
        <begin position="1"/>
        <end position="33"/>
    </location>
</feature>
<proteinExistence type="predicted"/>
<sequence>AESLLTLCKECSYLVRNSETSRLDYSLSLRYGTAPLSQSAIATFYFFVPSITVK</sequence>
<evidence type="ECO:0000313" key="3">
    <source>
        <dbReference type="Proteomes" id="UP001529510"/>
    </source>
</evidence>
<dbReference type="SUPFAM" id="SSF55550">
    <property type="entry name" value="SH2 domain"/>
    <property type="match status" value="1"/>
</dbReference>
<comment type="caution">
    <text evidence="2">The sequence shown here is derived from an EMBL/GenBank/DDBJ whole genome shotgun (WGS) entry which is preliminary data.</text>
</comment>
<accession>A0ABD0NG36</accession>
<dbReference type="AlphaFoldDB" id="A0ABD0NG36"/>
<feature type="non-terminal residue" evidence="2">
    <location>
        <position position="1"/>
    </location>
</feature>
<gene>
    <name evidence="2" type="ORF">M9458_043921</name>
</gene>
<evidence type="ECO:0000259" key="1">
    <source>
        <dbReference type="Pfam" id="PF00017"/>
    </source>
</evidence>
<dbReference type="InterPro" id="IPR000980">
    <property type="entry name" value="SH2"/>
</dbReference>
<dbReference type="Gene3D" id="3.30.505.10">
    <property type="entry name" value="SH2 domain"/>
    <property type="match status" value="1"/>
</dbReference>
<keyword evidence="3" id="KW-1185">Reference proteome</keyword>
<dbReference type="InterPro" id="IPR036860">
    <property type="entry name" value="SH2_dom_sf"/>
</dbReference>
<evidence type="ECO:0000313" key="2">
    <source>
        <dbReference type="EMBL" id="KAL0160196.1"/>
    </source>
</evidence>
<dbReference type="Proteomes" id="UP001529510">
    <property type="component" value="Unassembled WGS sequence"/>
</dbReference>
<name>A0ABD0NG36_CIRMR</name>
<dbReference type="Pfam" id="PF00017">
    <property type="entry name" value="SH2"/>
    <property type="match status" value="1"/>
</dbReference>
<organism evidence="2 3">
    <name type="scientific">Cirrhinus mrigala</name>
    <name type="common">Mrigala</name>
    <dbReference type="NCBI Taxonomy" id="683832"/>
    <lineage>
        <taxon>Eukaryota</taxon>
        <taxon>Metazoa</taxon>
        <taxon>Chordata</taxon>
        <taxon>Craniata</taxon>
        <taxon>Vertebrata</taxon>
        <taxon>Euteleostomi</taxon>
        <taxon>Actinopterygii</taxon>
        <taxon>Neopterygii</taxon>
        <taxon>Teleostei</taxon>
        <taxon>Ostariophysi</taxon>
        <taxon>Cypriniformes</taxon>
        <taxon>Cyprinidae</taxon>
        <taxon>Labeoninae</taxon>
        <taxon>Labeonini</taxon>
        <taxon>Cirrhinus</taxon>
    </lineage>
</organism>
<reference evidence="2 3" key="1">
    <citation type="submission" date="2024-05" db="EMBL/GenBank/DDBJ databases">
        <title>Genome sequencing and assembly of Indian major carp, Cirrhinus mrigala (Hamilton, 1822).</title>
        <authorList>
            <person name="Mohindra V."/>
            <person name="Chowdhury L.M."/>
            <person name="Lal K."/>
            <person name="Jena J.K."/>
        </authorList>
    </citation>
    <scope>NUCLEOTIDE SEQUENCE [LARGE SCALE GENOMIC DNA]</scope>
    <source>
        <strain evidence="2">CM1030</strain>
        <tissue evidence="2">Blood</tissue>
    </source>
</reference>
<protein>
    <recommendedName>
        <fullName evidence="1">SH2 domain-containing protein</fullName>
    </recommendedName>
</protein>
<dbReference type="EMBL" id="JAMKFB020000022">
    <property type="protein sequence ID" value="KAL0160196.1"/>
    <property type="molecule type" value="Genomic_DNA"/>
</dbReference>